<dbReference type="PANTHER" id="PTHR47052">
    <property type="entry name" value="CONSERVED SERINE PROLINE-RICH PROTEIN (AFU_ORTHOLOGUE AFUA_2G01790)"/>
    <property type="match status" value="1"/>
</dbReference>
<keyword evidence="4" id="KW-1185">Reference proteome</keyword>
<evidence type="ECO:0000259" key="2">
    <source>
        <dbReference type="PROSITE" id="PS50004"/>
    </source>
</evidence>
<sequence>MPHKDDFCTAEETEKTNVDIKGGQHPVWDSEFRMPISPDASEKTRTLHVSCWSKELREDDCLGEGTVDITNTLKTGEFDDWVPLSLNGTTRGEVYLEMTYYANGPAPASTA</sequence>
<proteinExistence type="predicted"/>
<feature type="non-terminal residue" evidence="3">
    <location>
        <position position="111"/>
    </location>
</feature>
<dbReference type="InterPro" id="IPR000008">
    <property type="entry name" value="C2_dom"/>
</dbReference>
<dbReference type="SUPFAM" id="SSF49562">
    <property type="entry name" value="C2 domain (Calcium/lipid-binding domain, CaLB)"/>
    <property type="match status" value="1"/>
</dbReference>
<dbReference type="AlphaFoldDB" id="A0A0D7A1P8"/>
<dbReference type="InterPro" id="IPR052981">
    <property type="entry name" value="Ingression_C2_domain"/>
</dbReference>
<dbReference type="InterPro" id="IPR035892">
    <property type="entry name" value="C2_domain_sf"/>
</dbReference>
<protein>
    <recommendedName>
        <fullName evidence="2">C2 domain-containing protein</fullName>
    </recommendedName>
</protein>
<evidence type="ECO:0000256" key="1">
    <source>
        <dbReference type="SAM" id="MobiDB-lite"/>
    </source>
</evidence>
<accession>A0A0D7A1P8</accession>
<evidence type="ECO:0000313" key="4">
    <source>
        <dbReference type="Proteomes" id="UP000054144"/>
    </source>
</evidence>
<dbReference type="EMBL" id="KN882065">
    <property type="protein sequence ID" value="KIY44748.1"/>
    <property type="molecule type" value="Genomic_DNA"/>
</dbReference>
<organism evidence="3 4">
    <name type="scientific">Fistulina hepatica ATCC 64428</name>
    <dbReference type="NCBI Taxonomy" id="1128425"/>
    <lineage>
        <taxon>Eukaryota</taxon>
        <taxon>Fungi</taxon>
        <taxon>Dikarya</taxon>
        <taxon>Basidiomycota</taxon>
        <taxon>Agaricomycotina</taxon>
        <taxon>Agaricomycetes</taxon>
        <taxon>Agaricomycetidae</taxon>
        <taxon>Agaricales</taxon>
        <taxon>Fistulinaceae</taxon>
        <taxon>Fistulina</taxon>
    </lineage>
</organism>
<gene>
    <name evidence="3" type="ORF">FISHEDRAFT_50626</name>
</gene>
<dbReference type="Gene3D" id="2.60.40.150">
    <property type="entry name" value="C2 domain"/>
    <property type="match status" value="1"/>
</dbReference>
<feature type="compositionally biased region" description="Basic and acidic residues" evidence="1">
    <location>
        <begin position="1"/>
        <end position="18"/>
    </location>
</feature>
<feature type="region of interest" description="Disordered" evidence="1">
    <location>
        <begin position="1"/>
        <end position="24"/>
    </location>
</feature>
<dbReference type="OrthoDB" id="270970at2759"/>
<dbReference type="PANTHER" id="PTHR47052:SF3">
    <property type="entry name" value="INGRESSION PROTEIN 1"/>
    <property type="match status" value="1"/>
</dbReference>
<reference evidence="3 4" key="1">
    <citation type="journal article" date="2015" name="Fungal Genet. Biol.">
        <title>Evolution of novel wood decay mechanisms in Agaricales revealed by the genome sequences of Fistulina hepatica and Cylindrobasidium torrendii.</title>
        <authorList>
            <person name="Floudas D."/>
            <person name="Held B.W."/>
            <person name="Riley R."/>
            <person name="Nagy L.G."/>
            <person name="Koehler G."/>
            <person name="Ransdell A.S."/>
            <person name="Younus H."/>
            <person name="Chow J."/>
            <person name="Chiniquy J."/>
            <person name="Lipzen A."/>
            <person name="Tritt A."/>
            <person name="Sun H."/>
            <person name="Haridas S."/>
            <person name="LaButti K."/>
            <person name="Ohm R.A."/>
            <person name="Kues U."/>
            <person name="Blanchette R.A."/>
            <person name="Grigoriev I.V."/>
            <person name="Minto R.E."/>
            <person name="Hibbett D.S."/>
        </authorList>
    </citation>
    <scope>NUCLEOTIDE SEQUENCE [LARGE SCALE GENOMIC DNA]</scope>
    <source>
        <strain evidence="3 4">ATCC 64428</strain>
    </source>
</reference>
<feature type="domain" description="C2" evidence="2">
    <location>
        <begin position="1"/>
        <end position="82"/>
    </location>
</feature>
<dbReference type="Proteomes" id="UP000054144">
    <property type="component" value="Unassembled WGS sequence"/>
</dbReference>
<evidence type="ECO:0000313" key="3">
    <source>
        <dbReference type="EMBL" id="KIY44748.1"/>
    </source>
</evidence>
<name>A0A0D7A1P8_9AGAR</name>
<dbReference type="PROSITE" id="PS50004">
    <property type="entry name" value="C2"/>
    <property type="match status" value="1"/>
</dbReference>
<dbReference type="Pfam" id="PF00168">
    <property type="entry name" value="C2"/>
    <property type="match status" value="1"/>
</dbReference>